<name>A0A0G8ATK9_9SYNE</name>
<keyword evidence="1" id="KW-1133">Transmembrane helix</keyword>
<reference evidence="2 3" key="2">
    <citation type="submission" date="2015-05" db="EMBL/GenBank/DDBJ databases">
        <title>Lifestyle Evolution in Cyanobacterial Symbionts of Sponges.</title>
        <authorList>
            <person name="Burgsdorf I."/>
            <person name="Slaby B.M."/>
            <person name="Handley K.M."/>
            <person name="Haber M."/>
            <person name="Blom J."/>
            <person name="Marshall C.W."/>
            <person name="Gilbert J.A."/>
            <person name="Hentschel U."/>
            <person name="Steindler L."/>
        </authorList>
    </citation>
    <scope>NUCLEOTIDE SEQUENCE [LARGE SCALE GENOMIC DNA]</scope>
    <source>
        <strain evidence="2">15L</strain>
    </source>
</reference>
<dbReference type="PATRIC" id="fig|1608419.3.peg.551"/>
<keyword evidence="1" id="KW-0472">Membrane</keyword>
<dbReference type="STRING" id="431041.FLM9_1013"/>
<accession>A0A0G8ATK9</accession>
<dbReference type="EMBL" id="JYFQ01000141">
    <property type="protein sequence ID" value="KKZ11484.1"/>
    <property type="molecule type" value="Genomic_DNA"/>
</dbReference>
<comment type="caution">
    <text evidence="2">The sequence shown here is derived from an EMBL/GenBank/DDBJ whole genome shotgun (WGS) entry which is preliminary data.</text>
</comment>
<gene>
    <name evidence="2" type="ORF">TQ37_07165</name>
</gene>
<evidence type="ECO:0000313" key="2">
    <source>
        <dbReference type="EMBL" id="KKZ11484.1"/>
    </source>
</evidence>
<evidence type="ECO:0000313" key="3">
    <source>
        <dbReference type="Proteomes" id="UP000035037"/>
    </source>
</evidence>
<reference evidence="2 3" key="1">
    <citation type="submission" date="2015-02" db="EMBL/GenBank/DDBJ databases">
        <authorList>
            <person name="Slaby B."/>
            <person name="Hentschel U."/>
        </authorList>
    </citation>
    <scope>NUCLEOTIDE SEQUENCE [LARGE SCALE GENOMIC DNA]</scope>
    <source>
        <strain evidence="2">15L</strain>
    </source>
</reference>
<proteinExistence type="predicted"/>
<sequence length="76" mass="8833">MPLRWIGEPDPADPRYRDLERRVNLALHGAVYAAVNSGLWFTQMLRHPWSYPGLFSLVWLLALLAHLAIVAQRRIR</sequence>
<feature type="transmembrane region" description="Helical" evidence="1">
    <location>
        <begin position="25"/>
        <end position="43"/>
    </location>
</feature>
<dbReference type="Proteomes" id="UP000035037">
    <property type="component" value="Unassembled WGS sequence"/>
</dbReference>
<keyword evidence="1" id="KW-0812">Transmembrane</keyword>
<dbReference type="AlphaFoldDB" id="A0A0G8ATK9"/>
<protein>
    <submittedName>
        <fullName evidence="2">Uncharacterized protein</fullName>
    </submittedName>
</protein>
<evidence type="ECO:0000256" key="1">
    <source>
        <dbReference type="SAM" id="Phobius"/>
    </source>
</evidence>
<feature type="transmembrane region" description="Helical" evidence="1">
    <location>
        <begin position="49"/>
        <end position="71"/>
    </location>
</feature>
<organism evidence="2 3">
    <name type="scientific">Candidatus Synechococcus spongiarum 15L</name>
    <dbReference type="NCBI Taxonomy" id="1608419"/>
    <lineage>
        <taxon>Bacteria</taxon>
        <taxon>Bacillati</taxon>
        <taxon>Cyanobacteriota</taxon>
        <taxon>Cyanophyceae</taxon>
        <taxon>Synechococcales</taxon>
        <taxon>Synechococcaceae</taxon>
        <taxon>Synechococcus</taxon>
    </lineage>
</organism>